<evidence type="ECO:0000313" key="1">
    <source>
        <dbReference type="EMBL" id="KAE9306990.1"/>
    </source>
</evidence>
<organism evidence="2 3">
    <name type="scientific">Phytophthora fragariae</name>
    <dbReference type="NCBI Taxonomy" id="53985"/>
    <lineage>
        <taxon>Eukaryota</taxon>
        <taxon>Sar</taxon>
        <taxon>Stramenopiles</taxon>
        <taxon>Oomycota</taxon>
        <taxon>Peronosporomycetes</taxon>
        <taxon>Peronosporales</taxon>
        <taxon>Peronosporaceae</taxon>
        <taxon>Phytophthora</taxon>
    </lineage>
</organism>
<evidence type="ECO:0000313" key="3">
    <source>
        <dbReference type="Proteomes" id="UP000486351"/>
    </source>
</evidence>
<reference evidence="2 3" key="1">
    <citation type="submission" date="2018-09" db="EMBL/GenBank/DDBJ databases">
        <title>Genomic investigation of the strawberry pathogen Phytophthora fragariae indicates pathogenicity is determined by transcriptional variation in three key races.</title>
        <authorList>
            <person name="Adams T.M."/>
            <person name="Armitage A.D."/>
            <person name="Sobczyk M.K."/>
            <person name="Bates H.J."/>
            <person name="Dunwell J.M."/>
            <person name="Nellist C.F."/>
            <person name="Harrison R.J."/>
        </authorList>
    </citation>
    <scope>NUCLEOTIDE SEQUENCE [LARGE SCALE GENOMIC DNA]</scope>
    <source>
        <strain evidence="2 3">NOV-77</strain>
    </source>
</reference>
<name>A0A6G0RMQ2_9STRA</name>
<protein>
    <submittedName>
        <fullName evidence="2">Uncharacterized protein</fullName>
    </submittedName>
</protein>
<dbReference type="Proteomes" id="UP000486351">
    <property type="component" value="Unassembled WGS sequence"/>
</dbReference>
<dbReference type="EMBL" id="QXFY01000750">
    <property type="protein sequence ID" value="KAE9336484.1"/>
    <property type="molecule type" value="Genomic_DNA"/>
</dbReference>
<sequence>MLLQIEHKDDTLQDMMELAKASGGGGLRPTQVAELSNSILRSNIFSCCG</sequence>
<evidence type="ECO:0000313" key="2">
    <source>
        <dbReference type="EMBL" id="KAE9336484.1"/>
    </source>
</evidence>
<dbReference type="EMBL" id="QXFY01001903">
    <property type="protein sequence ID" value="KAE9306990.1"/>
    <property type="molecule type" value="Genomic_DNA"/>
</dbReference>
<proteinExistence type="predicted"/>
<comment type="caution">
    <text evidence="2">The sequence shown here is derived from an EMBL/GenBank/DDBJ whole genome shotgun (WGS) entry which is preliminary data.</text>
</comment>
<feature type="non-terminal residue" evidence="2">
    <location>
        <position position="49"/>
    </location>
</feature>
<dbReference type="AlphaFoldDB" id="A0A6G0RMQ2"/>
<accession>A0A6G0RMQ2</accession>
<gene>
    <name evidence="2" type="ORF">PF008_g12985</name>
    <name evidence="1" type="ORF">PF008_g21336</name>
</gene>